<feature type="signal peptide" evidence="1">
    <location>
        <begin position="1"/>
        <end position="23"/>
    </location>
</feature>
<evidence type="ECO:0000313" key="3">
    <source>
        <dbReference type="Proteomes" id="UP001141434"/>
    </source>
</evidence>
<reference evidence="2" key="2">
    <citation type="journal article" date="2023" name="IMA Fungus">
        <title>Comparative genomic study of the Penicillium genus elucidates a diverse pangenome and 15 lateral gene transfer events.</title>
        <authorList>
            <person name="Petersen C."/>
            <person name="Sorensen T."/>
            <person name="Nielsen M.R."/>
            <person name="Sondergaard T.E."/>
            <person name="Sorensen J.L."/>
            <person name="Fitzpatrick D.A."/>
            <person name="Frisvad J.C."/>
            <person name="Nielsen K.L."/>
        </authorList>
    </citation>
    <scope>NUCLEOTIDE SEQUENCE</scope>
    <source>
        <strain evidence="2">IBT 34128</strain>
    </source>
</reference>
<name>A0A9W9F8Q2_9EURO</name>
<gene>
    <name evidence="2" type="ORF">NUU61_005017</name>
</gene>
<sequence>MVPNLKSFASLFLLLCICIQVLAIESLGLTRDKLDEENKGISYSSIIEFEEDTKSFENKTINGICKDAYDQMFEKANSDGIGKDKRPGVMTALAIGKRIYLASSIKKDKGYWYKYDDTWANAPQPLIDGLEECQREEGGQRHRTEASCGEPNTIGLFYDYNKDTADVTKEGGRITTWGRKPPGWDNIYRDPCTEENKWGCRKLTTHFNLEVVSKTDPEDVKKKFSVLANPRRKC</sequence>
<proteinExistence type="predicted"/>
<accession>A0A9W9F8Q2</accession>
<reference evidence="2" key="1">
    <citation type="submission" date="2022-11" db="EMBL/GenBank/DDBJ databases">
        <authorList>
            <person name="Petersen C."/>
        </authorList>
    </citation>
    <scope>NUCLEOTIDE SEQUENCE</scope>
    <source>
        <strain evidence="2">IBT 34128</strain>
    </source>
</reference>
<dbReference type="OrthoDB" id="3780330at2759"/>
<dbReference type="AlphaFoldDB" id="A0A9W9F8Q2"/>
<dbReference type="Proteomes" id="UP001141434">
    <property type="component" value="Unassembled WGS sequence"/>
</dbReference>
<keyword evidence="3" id="KW-1185">Reference proteome</keyword>
<keyword evidence="1" id="KW-0732">Signal</keyword>
<comment type="caution">
    <text evidence="2">The sequence shown here is derived from an EMBL/GenBank/DDBJ whole genome shotgun (WGS) entry which is preliminary data.</text>
</comment>
<feature type="chain" id="PRO_5040999809" evidence="1">
    <location>
        <begin position="24"/>
        <end position="234"/>
    </location>
</feature>
<organism evidence="2 3">
    <name type="scientific">Penicillium alfredii</name>
    <dbReference type="NCBI Taxonomy" id="1506179"/>
    <lineage>
        <taxon>Eukaryota</taxon>
        <taxon>Fungi</taxon>
        <taxon>Dikarya</taxon>
        <taxon>Ascomycota</taxon>
        <taxon>Pezizomycotina</taxon>
        <taxon>Eurotiomycetes</taxon>
        <taxon>Eurotiomycetidae</taxon>
        <taxon>Eurotiales</taxon>
        <taxon>Aspergillaceae</taxon>
        <taxon>Penicillium</taxon>
    </lineage>
</organism>
<evidence type="ECO:0000313" key="2">
    <source>
        <dbReference type="EMBL" id="KAJ5095661.1"/>
    </source>
</evidence>
<dbReference type="EMBL" id="JAPMSZ010000007">
    <property type="protein sequence ID" value="KAJ5095661.1"/>
    <property type="molecule type" value="Genomic_DNA"/>
</dbReference>
<dbReference type="GeneID" id="81394767"/>
<evidence type="ECO:0000256" key="1">
    <source>
        <dbReference type="SAM" id="SignalP"/>
    </source>
</evidence>
<dbReference type="RefSeq" id="XP_056511212.1">
    <property type="nucleotide sequence ID" value="XM_056655599.1"/>
</dbReference>
<protein>
    <submittedName>
        <fullName evidence="2">Uncharacterized protein</fullName>
    </submittedName>
</protein>